<keyword evidence="7 9" id="KW-0808">Transferase</keyword>
<comment type="catalytic activity">
    <reaction evidence="1 9">
        <text>S-adenosyl-L-methionine + a thiopurine = S-adenosyl-L-homocysteine + a thiopurine S-methylether.</text>
        <dbReference type="EC" id="2.1.1.67"/>
    </reaction>
</comment>
<dbReference type="GO" id="GO:0005737">
    <property type="term" value="C:cytoplasm"/>
    <property type="evidence" value="ECO:0007669"/>
    <property type="project" value="UniProtKB-SubCell"/>
</dbReference>
<dbReference type="GO" id="GO:0008119">
    <property type="term" value="F:thiopurine S-methyltransferase activity"/>
    <property type="evidence" value="ECO:0007669"/>
    <property type="project" value="UniProtKB-UniRule"/>
</dbReference>
<feature type="binding site" evidence="9">
    <location>
        <position position="68"/>
    </location>
    <ligand>
        <name>S-adenosyl-L-methionine</name>
        <dbReference type="ChEBI" id="CHEBI:59789"/>
    </ligand>
</feature>
<feature type="binding site" evidence="9">
    <location>
        <position position="12"/>
    </location>
    <ligand>
        <name>S-adenosyl-L-methionine</name>
        <dbReference type="ChEBI" id="CHEBI:59789"/>
    </ligand>
</feature>
<evidence type="ECO:0000256" key="2">
    <source>
        <dbReference type="ARBA" id="ARBA00004496"/>
    </source>
</evidence>
<sequence>MSQNDAFWQEKWASNQIGFHLPDPNPLLTQHWSALEPEYEQTVLVPLCGKSEDIDWLAERHQRVIGVELTKIAVRAYFAERFYTPMVYSLSGQHEKYHFDEVELIQGDFFTAPTEPVDLIYDRAALIALDEQQRQQYSQTLLRWLKPGGKVLLISLDYPQSQMDGPPFSVGESEIGKLFKGQTVTKLAEYDRVNSDKKAIANQLTSMFETVWLIEG</sequence>
<dbReference type="Pfam" id="PF05724">
    <property type="entry name" value="TPMT"/>
    <property type="match status" value="1"/>
</dbReference>
<comment type="similarity">
    <text evidence="3 9">Belongs to the class I-like SAM-binding methyltransferase superfamily. TPMT family.</text>
</comment>
<dbReference type="CDD" id="cd02440">
    <property type="entry name" value="AdoMet_MTases"/>
    <property type="match status" value="1"/>
</dbReference>
<dbReference type="HAMAP" id="MF_00812">
    <property type="entry name" value="Thiopur_methtran"/>
    <property type="match status" value="1"/>
</dbReference>
<dbReference type="FunFam" id="3.40.50.150:FF:000101">
    <property type="entry name" value="Thiopurine S-methyltransferase"/>
    <property type="match status" value="1"/>
</dbReference>
<evidence type="ECO:0000313" key="10">
    <source>
        <dbReference type="EMBL" id="XDK24039.1"/>
    </source>
</evidence>
<name>A0AB39HD22_9VIBR</name>
<dbReference type="PROSITE" id="PS51585">
    <property type="entry name" value="SAM_MT_TPMT"/>
    <property type="match status" value="1"/>
</dbReference>
<evidence type="ECO:0000256" key="3">
    <source>
        <dbReference type="ARBA" id="ARBA00008145"/>
    </source>
</evidence>
<dbReference type="PANTHER" id="PTHR10259:SF11">
    <property type="entry name" value="THIOPURINE S-METHYLTRANSFERASE"/>
    <property type="match status" value="1"/>
</dbReference>
<dbReference type="NCBIfam" id="NF009732">
    <property type="entry name" value="PRK13255.1"/>
    <property type="match status" value="1"/>
</dbReference>
<keyword evidence="6 9" id="KW-0489">Methyltransferase</keyword>
<dbReference type="PIRSF" id="PIRSF023956">
    <property type="entry name" value="Thiopurine_S-methyltransferase"/>
    <property type="match status" value="1"/>
</dbReference>
<feature type="binding site" evidence="9">
    <location>
        <position position="47"/>
    </location>
    <ligand>
        <name>S-adenosyl-L-methionine</name>
        <dbReference type="ChEBI" id="CHEBI:59789"/>
    </ligand>
</feature>
<organism evidence="10">
    <name type="scientific">Vibrio sp. HB236076</name>
    <dbReference type="NCBI Taxonomy" id="3232307"/>
    <lineage>
        <taxon>Bacteria</taxon>
        <taxon>Pseudomonadati</taxon>
        <taxon>Pseudomonadota</taxon>
        <taxon>Gammaproteobacteria</taxon>
        <taxon>Vibrionales</taxon>
        <taxon>Vibrionaceae</taxon>
        <taxon>Vibrio</taxon>
    </lineage>
</organism>
<dbReference type="RefSeq" id="WP_306100087.1">
    <property type="nucleotide sequence ID" value="NZ_CP162601.1"/>
</dbReference>
<dbReference type="KEGG" id="vih:AB0763_07290"/>
<gene>
    <name evidence="9" type="primary">tpm</name>
    <name evidence="10" type="ORF">AB0763_07290</name>
</gene>
<dbReference type="InterPro" id="IPR029063">
    <property type="entry name" value="SAM-dependent_MTases_sf"/>
</dbReference>
<dbReference type="AlphaFoldDB" id="A0AB39HD22"/>
<evidence type="ECO:0000256" key="5">
    <source>
        <dbReference type="ARBA" id="ARBA00022490"/>
    </source>
</evidence>
<dbReference type="Gene3D" id="3.40.50.150">
    <property type="entry name" value="Vaccinia Virus protein VP39"/>
    <property type="match status" value="1"/>
</dbReference>
<keyword evidence="5 9" id="KW-0963">Cytoplasm</keyword>
<dbReference type="EC" id="2.1.1.67" evidence="4 9"/>
<comment type="subcellular location">
    <subcellularLocation>
        <location evidence="2 9">Cytoplasm</location>
    </subcellularLocation>
</comment>
<evidence type="ECO:0000256" key="4">
    <source>
        <dbReference type="ARBA" id="ARBA00011905"/>
    </source>
</evidence>
<keyword evidence="8 9" id="KW-0949">S-adenosyl-L-methionine</keyword>
<dbReference type="EMBL" id="CP162601">
    <property type="protein sequence ID" value="XDK24039.1"/>
    <property type="molecule type" value="Genomic_DNA"/>
</dbReference>
<dbReference type="SUPFAM" id="SSF53335">
    <property type="entry name" value="S-adenosyl-L-methionine-dependent methyltransferases"/>
    <property type="match status" value="1"/>
</dbReference>
<dbReference type="GO" id="GO:0032259">
    <property type="term" value="P:methylation"/>
    <property type="evidence" value="ECO:0007669"/>
    <property type="project" value="UniProtKB-KW"/>
</dbReference>
<evidence type="ECO:0000256" key="7">
    <source>
        <dbReference type="ARBA" id="ARBA00022679"/>
    </source>
</evidence>
<dbReference type="PANTHER" id="PTHR10259">
    <property type="entry name" value="THIOPURINE S-METHYLTRANSFERASE"/>
    <property type="match status" value="1"/>
</dbReference>
<evidence type="ECO:0000256" key="6">
    <source>
        <dbReference type="ARBA" id="ARBA00022603"/>
    </source>
</evidence>
<dbReference type="InterPro" id="IPR022474">
    <property type="entry name" value="Thiopur_S-MeTfrase_Se/Te_detox"/>
</dbReference>
<dbReference type="InterPro" id="IPR008854">
    <property type="entry name" value="TPMT"/>
</dbReference>
<protein>
    <recommendedName>
        <fullName evidence="4 9">Thiopurine S-methyltransferase</fullName>
        <ecNumber evidence="4 9">2.1.1.67</ecNumber>
    </recommendedName>
    <alternativeName>
        <fullName evidence="9">Thiopurine methyltransferase</fullName>
    </alternativeName>
</protein>
<evidence type="ECO:0000256" key="1">
    <source>
        <dbReference type="ARBA" id="ARBA00000903"/>
    </source>
</evidence>
<accession>A0AB39HD22</accession>
<reference evidence="10" key="1">
    <citation type="submission" date="2024-07" db="EMBL/GenBank/DDBJ databases">
        <title>Genome Analysis of a Potential Novel Vibrio Species Secreting pH- and Thermo-stable Alginate Lyase and its Application in Producing Alginate Oligosaccharides.</title>
        <authorList>
            <person name="Huang H."/>
            <person name="Bao K."/>
        </authorList>
    </citation>
    <scope>NUCLEOTIDE SEQUENCE</scope>
    <source>
        <strain evidence="10">HB236076</strain>
    </source>
</reference>
<dbReference type="NCBIfam" id="TIGR03840">
    <property type="entry name" value="TMPT_Se_Te"/>
    <property type="match status" value="1"/>
</dbReference>
<proteinExistence type="inferred from homology"/>
<evidence type="ECO:0000256" key="9">
    <source>
        <dbReference type="HAMAP-Rule" id="MF_00812"/>
    </source>
</evidence>
<dbReference type="InterPro" id="IPR025835">
    <property type="entry name" value="Thiopurine_S-MeTrfase"/>
</dbReference>
<dbReference type="GO" id="GO:0010038">
    <property type="term" value="P:response to metal ion"/>
    <property type="evidence" value="ECO:0007669"/>
    <property type="project" value="InterPro"/>
</dbReference>
<evidence type="ECO:0000256" key="8">
    <source>
        <dbReference type="ARBA" id="ARBA00022691"/>
    </source>
</evidence>
<feature type="binding site" evidence="9">
    <location>
        <position position="123"/>
    </location>
    <ligand>
        <name>S-adenosyl-L-methionine</name>
        <dbReference type="ChEBI" id="CHEBI:59789"/>
    </ligand>
</feature>